<protein>
    <submittedName>
        <fullName evidence="4">Fic family protein</fullName>
    </submittedName>
</protein>
<dbReference type="PANTHER" id="PTHR13504">
    <property type="entry name" value="FIDO DOMAIN-CONTAINING PROTEIN DDB_G0283145"/>
    <property type="match status" value="1"/>
</dbReference>
<dbReference type="RefSeq" id="WP_119723752.1">
    <property type="nucleotide sequence ID" value="NZ_RIGB01000026.1"/>
</dbReference>
<evidence type="ECO:0000313" key="5">
    <source>
        <dbReference type="Proteomes" id="UP000477402"/>
    </source>
</evidence>
<sequence length="407" mass="47266">MEYKELRIVQYEDYSKLEEEYTRRISSYGTYVTKLYPYVLKHGETTKSALPLFVVSTIEIQNLMQEIMLNSQKIEQLASEIPQVAQEQYYMEQLSKAIISTNEIEGVHTTRKEVADAIDAIDNKRKEKVRLRSTVLMYMDIMNEDKISINNLNAIRKIYDGLTEGEIVKNDLPDGWIFRNKPVIVGKNYTPPEKESEILEQLNDWVDFINDQSIPFLIKAAVGHFFFENTHPFFDGNGRTGRYIFSRYLSKKLDQFSGLIISQKINESRKKYFLAFEIAELSTNRADATFFVKTMLEFIKEGQEEIISELNVSKQFLDRIDQILGELSIPAIEKGVLHLLHQSFAFTDDVKEGITDNVIIDILHKEGAKKSVIKRTLDSLEDRKEIKLVTQRPKRHQLIHPLVEVIK</sequence>
<dbReference type="Pfam" id="PF02661">
    <property type="entry name" value="Fic"/>
    <property type="match status" value="1"/>
</dbReference>
<reference evidence="4 5" key="1">
    <citation type="submission" date="2019-12" db="EMBL/GenBank/DDBJ databases">
        <title>Draft Genome Sequences of L. lactis strains MS22333, MS22334, MS22336, and MS22337, Isolated from Spontaneous Fermented Camel Milk in Ethiopia.</title>
        <authorList>
            <person name="Bragason E."/>
            <person name="Hansen E.B."/>
            <person name="Guya M.E."/>
            <person name="Berhe T."/>
        </authorList>
    </citation>
    <scope>NUCLEOTIDE SEQUENCE [LARGE SCALE GENOMIC DNA]</scope>
    <source>
        <strain evidence="4 5">MS22336</strain>
    </source>
</reference>
<accession>A0A6B3RX66</accession>
<feature type="domain" description="Fido" evidence="3">
    <location>
        <begin position="150"/>
        <end position="301"/>
    </location>
</feature>
<dbReference type="InterPro" id="IPR003812">
    <property type="entry name" value="Fido"/>
</dbReference>
<dbReference type="Proteomes" id="UP000477402">
    <property type="component" value="Unassembled WGS sequence"/>
</dbReference>
<proteinExistence type="predicted"/>
<keyword evidence="2" id="KW-0547">Nucleotide-binding</keyword>
<feature type="active site" evidence="1">
    <location>
        <position position="231"/>
    </location>
</feature>
<evidence type="ECO:0000256" key="1">
    <source>
        <dbReference type="PIRSR" id="PIRSR640198-1"/>
    </source>
</evidence>
<comment type="caution">
    <text evidence="4">The sequence shown here is derived from an EMBL/GenBank/DDBJ whole genome shotgun (WGS) entry which is preliminary data.</text>
</comment>
<organism evidence="4 5">
    <name type="scientific">Lactococcus lactis</name>
    <dbReference type="NCBI Taxonomy" id="1358"/>
    <lineage>
        <taxon>Bacteria</taxon>
        <taxon>Bacillati</taxon>
        <taxon>Bacillota</taxon>
        <taxon>Bacilli</taxon>
        <taxon>Lactobacillales</taxon>
        <taxon>Streptococcaceae</taxon>
        <taxon>Lactococcus</taxon>
    </lineage>
</organism>
<dbReference type="InterPro" id="IPR040198">
    <property type="entry name" value="Fido_containing"/>
</dbReference>
<evidence type="ECO:0000256" key="2">
    <source>
        <dbReference type="PIRSR" id="PIRSR640198-2"/>
    </source>
</evidence>
<dbReference type="PANTHER" id="PTHR13504:SF40">
    <property type="entry name" value="FIDO DOMAIN-CONTAINING PROTEIN"/>
    <property type="match status" value="1"/>
</dbReference>
<feature type="binding site" evidence="2">
    <location>
        <begin position="235"/>
        <end position="242"/>
    </location>
    <ligand>
        <name>ATP</name>
        <dbReference type="ChEBI" id="CHEBI:30616"/>
    </ligand>
</feature>
<dbReference type="EMBL" id="WWDJ01000016">
    <property type="protein sequence ID" value="NEX54646.1"/>
    <property type="molecule type" value="Genomic_DNA"/>
</dbReference>
<evidence type="ECO:0000313" key="4">
    <source>
        <dbReference type="EMBL" id="NEX54646.1"/>
    </source>
</evidence>
<dbReference type="InterPro" id="IPR036597">
    <property type="entry name" value="Fido-like_dom_sf"/>
</dbReference>
<dbReference type="AlphaFoldDB" id="A0A6B3RX66"/>
<dbReference type="SUPFAM" id="SSF140931">
    <property type="entry name" value="Fic-like"/>
    <property type="match status" value="1"/>
</dbReference>
<dbReference type="GO" id="GO:0005524">
    <property type="term" value="F:ATP binding"/>
    <property type="evidence" value="ECO:0007669"/>
    <property type="project" value="UniProtKB-KW"/>
</dbReference>
<dbReference type="Gene3D" id="1.10.3290.10">
    <property type="entry name" value="Fido-like domain"/>
    <property type="match status" value="1"/>
</dbReference>
<name>A0A6B3RX66_9LACT</name>
<dbReference type="PROSITE" id="PS51459">
    <property type="entry name" value="FIDO"/>
    <property type="match status" value="1"/>
</dbReference>
<gene>
    <name evidence="4" type="ORF">GTP08_02800</name>
</gene>
<keyword evidence="2" id="KW-0067">ATP-binding</keyword>
<evidence type="ECO:0000259" key="3">
    <source>
        <dbReference type="PROSITE" id="PS51459"/>
    </source>
</evidence>